<comment type="caution">
    <text evidence="1">The sequence shown here is derived from an EMBL/GenBank/DDBJ whole genome shotgun (WGS) entry which is preliminary data.</text>
</comment>
<accession>A0A430FAG3</accession>
<organism evidence="1 2">
    <name type="scientific">Bifidobacterium castoris</name>
    <dbReference type="NCBI Taxonomy" id="2306972"/>
    <lineage>
        <taxon>Bacteria</taxon>
        <taxon>Bacillati</taxon>
        <taxon>Actinomycetota</taxon>
        <taxon>Actinomycetes</taxon>
        <taxon>Bifidobacteriales</taxon>
        <taxon>Bifidobacteriaceae</taxon>
        <taxon>Bifidobacterium</taxon>
    </lineage>
</organism>
<protein>
    <submittedName>
        <fullName evidence="1">Uncharacterized protein</fullName>
    </submittedName>
</protein>
<dbReference type="RefSeq" id="WP_126031321.1">
    <property type="nucleotide sequence ID" value="NZ_QXGI01000001.1"/>
</dbReference>
<name>A0A430FAG3_9BIFI</name>
<proteinExistence type="predicted"/>
<dbReference type="AlphaFoldDB" id="A0A430FAG3"/>
<sequence>MITSKNGYVGTMKCVKYSGPHKELRDMLDAYDAKRALAGSRRAGEKPAAVRRVRVVRGKAKAGEAH</sequence>
<reference evidence="1 2" key="1">
    <citation type="submission" date="2018-09" db="EMBL/GenBank/DDBJ databases">
        <title>Characterization of the phylogenetic diversity of five novel species belonging to the genus Bifidobacterium.</title>
        <authorList>
            <person name="Lugli G.A."/>
            <person name="Duranti S."/>
            <person name="Milani C."/>
        </authorList>
    </citation>
    <scope>NUCLEOTIDE SEQUENCE [LARGE SCALE GENOMIC DNA]</scope>
    <source>
        <strain evidence="1 2">2020B</strain>
    </source>
</reference>
<dbReference type="Proteomes" id="UP000288052">
    <property type="component" value="Unassembled WGS sequence"/>
</dbReference>
<dbReference type="EMBL" id="QXGI01000001">
    <property type="protein sequence ID" value="RSX49809.1"/>
    <property type="molecule type" value="Genomic_DNA"/>
</dbReference>
<evidence type="ECO:0000313" key="1">
    <source>
        <dbReference type="EMBL" id="RSX49809.1"/>
    </source>
</evidence>
<keyword evidence="2" id="KW-1185">Reference proteome</keyword>
<gene>
    <name evidence="1" type="ORF">D2E22_0270</name>
</gene>
<evidence type="ECO:0000313" key="2">
    <source>
        <dbReference type="Proteomes" id="UP000288052"/>
    </source>
</evidence>